<dbReference type="GO" id="GO:0005634">
    <property type="term" value="C:nucleus"/>
    <property type="evidence" value="ECO:0007669"/>
    <property type="project" value="UniProtKB-SubCell"/>
</dbReference>
<dbReference type="EMBL" id="LK023345">
    <property type="protein sequence ID" value="CDS10939.1"/>
    <property type="molecule type" value="Genomic_DNA"/>
</dbReference>
<organism evidence="8">
    <name type="scientific">Lichtheimia ramosa</name>
    <dbReference type="NCBI Taxonomy" id="688394"/>
    <lineage>
        <taxon>Eukaryota</taxon>
        <taxon>Fungi</taxon>
        <taxon>Fungi incertae sedis</taxon>
        <taxon>Mucoromycota</taxon>
        <taxon>Mucoromycotina</taxon>
        <taxon>Mucoromycetes</taxon>
        <taxon>Mucorales</taxon>
        <taxon>Lichtheimiaceae</taxon>
        <taxon>Lichtheimia</taxon>
    </lineage>
</organism>
<gene>
    <name evidence="8" type="ORF">LRAMOSA11425</name>
</gene>
<keyword evidence="3" id="KW-0863">Zinc-finger</keyword>
<dbReference type="PANTHER" id="PTHR46481:SF10">
    <property type="entry name" value="ZINC FINGER BED DOMAIN-CONTAINING PROTEIN 39"/>
    <property type="match status" value="1"/>
</dbReference>
<dbReference type="GO" id="GO:0046983">
    <property type="term" value="F:protein dimerization activity"/>
    <property type="evidence" value="ECO:0007669"/>
    <property type="project" value="InterPro"/>
</dbReference>
<dbReference type="GO" id="GO:0008270">
    <property type="term" value="F:zinc ion binding"/>
    <property type="evidence" value="ECO:0007669"/>
    <property type="project" value="UniProtKB-KW"/>
</dbReference>
<evidence type="ECO:0000256" key="3">
    <source>
        <dbReference type="ARBA" id="ARBA00022771"/>
    </source>
</evidence>
<sequence>MSRSFDQAVFRQKLYNWVVRTDQAFRVTEEPSFKDLIKYCSSSARIVGGDTIKRDLMENFALNRAALSEELSKLECRVSVTLDMWKSSASKDYMAITGHYIDKNWVLQSLLLDFIPITLSHTGENMAKAFVDSMSELCLSSKIFMICTDNAANNCTMMESLEALWNRQEILFNAKEQHIRCMAHVINLAVQAALKSLEWAPSAIDQKGDPQYHRDVRSGHNQQQQEHDSGTGISVDCNTGDQESNSVSDDEAVTYNINNTSSNSIPGLIKKALIDSCTSSSIRLTPVHLINDVPTRWNSTYSMISRALVLEEALRPTIQFCKELKEHELSDEDWGTLKSIASMLKIFNTATRRVTSQRYPTLGTVVPAYNYLLVEIEKIAESMNDVDICDEVFEAAQQCKEKLLLYKFKTDLCKASAIATVLDPRLKLQYYGTHSWHEFVSSKEKDVRSVFGFYAQRLGPPAAPSMESAISDNNSIDDDAAFDMHMFGGRQQNTATDLDNFFSESCQPSSCDPLAWWKKHEARFPILSVMAKDYLLPCCTSAPSERIFSRARLLHNWNRMAMKPTTVRAAMLEKDRLMRSEKSRCDMQD</sequence>
<dbReference type="InterPro" id="IPR008906">
    <property type="entry name" value="HATC_C_dom"/>
</dbReference>
<evidence type="ECO:0000256" key="4">
    <source>
        <dbReference type="ARBA" id="ARBA00022833"/>
    </source>
</evidence>
<name>A0A077WUH0_9FUNG</name>
<proteinExistence type="predicted"/>
<accession>A0A077WUH0</accession>
<evidence type="ECO:0000256" key="2">
    <source>
        <dbReference type="ARBA" id="ARBA00022723"/>
    </source>
</evidence>
<feature type="region of interest" description="Disordered" evidence="6">
    <location>
        <begin position="208"/>
        <end position="248"/>
    </location>
</feature>
<dbReference type="InterPro" id="IPR012337">
    <property type="entry name" value="RNaseH-like_sf"/>
</dbReference>
<dbReference type="Pfam" id="PF05699">
    <property type="entry name" value="Dimer_Tnp_hAT"/>
    <property type="match status" value="1"/>
</dbReference>
<dbReference type="AlphaFoldDB" id="A0A077WUH0"/>
<evidence type="ECO:0000256" key="5">
    <source>
        <dbReference type="ARBA" id="ARBA00023242"/>
    </source>
</evidence>
<dbReference type="InterPro" id="IPR052035">
    <property type="entry name" value="ZnF_BED_domain_contain"/>
</dbReference>
<evidence type="ECO:0000256" key="1">
    <source>
        <dbReference type="ARBA" id="ARBA00004123"/>
    </source>
</evidence>
<dbReference type="PANTHER" id="PTHR46481">
    <property type="entry name" value="ZINC FINGER BED DOMAIN-CONTAINING PROTEIN 4"/>
    <property type="match status" value="1"/>
</dbReference>
<evidence type="ECO:0000313" key="8">
    <source>
        <dbReference type="EMBL" id="CDS10939.1"/>
    </source>
</evidence>
<dbReference type="SUPFAM" id="SSF53098">
    <property type="entry name" value="Ribonuclease H-like"/>
    <property type="match status" value="1"/>
</dbReference>
<keyword evidence="2" id="KW-0479">Metal-binding</keyword>
<evidence type="ECO:0000259" key="7">
    <source>
        <dbReference type="Pfam" id="PF05699"/>
    </source>
</evidence>
<protein>
    <recommendedName>
        <fullName evidence="7">HAT C-terminal dimerisation domain-containing protein</fullName>
    </recommendedName>
</protein>
<feature type="compositionally biased region" description="Basic and acidic residues" evidence="6">
    <location>
        <begin position="208"/>
        <end position="218"/>
    </location>
</feature>
<reference evidence="8" key="1">
    <citation type="journal article" date="2014" name="Genome Announc.">
        <title>De novo whole-genome sequence and genome annotation of Lichtheimia ramosa.</title>
        <authorList>
            <person name="Linde J."/>
            <person name="Schwartze V."/>
            <person name="Binder U."/>
            <person name="Lass-Florl C."/>
            <person name="Voigt K."/>
            <person name="Horn F."/>
        </authorList>
    </citation>
    <scope>NUCLEOTIDE SEQUENCE</scope>
    <source>
        <strain evidence="8">JMRC FSU:6197</strain>
    </source>
</reference>
<keyword evidence="5" id="KW-0539">Nucleus</keyword>
<keyword evidence="4" id="KW-0862">Zinc</keyword>
<evidence type="ECO:0000256" key="6">
    <source>
        <dbReference type="SAM" id="MobiDB-lite"/>
    </source>
</evidence>
<feature type="domain" description="HAT C-terminal dimerisation" evidence="7">
    <location>
        <begin position="497"/>
        <end position="572"/>
    </location>
</feature>
<feature type="compositionally biased region" description="Polar residues" evidence="6">
    <location>
        <begin position="236"/>
        <end position="247"/>
    </location>
</feature>
<dbReference type="OrthoDB" id="2288540at2759"/>
<comment type="subcellular location">
    <subcellularLocation>
        <location evidence="1">Nucleus</location>
    </subcellularLocation>
</comment>